<protein>
    <submittedName>
        <fullName evidence="2">Uncharacterized protein</fullName>
    </submittedName>
</protein>
<evidence type="ECO:0000313" key="2">
    <source>
        <dbReference type="EMBL" id="ODQ61586.1"/>
    </source>
</evidence>
<dbReference type="EMBL" id="KV454208">
    <property type="protein sequence ID" value="ODQ61586.1"/>
    <property type="molecule type" value="Genomic_DNA"/>
</dbReference>
<reference evidence="2 3" key="1">
    <citation type="journal article" date="2016" name="Proc. Natl. Acad. Sci. U.S.A.">
        <title>Comparative genomics of biotechnologically important yeasts.</title>
        <authorList>
            <person name="Riley R."/>
            <person name="Haridas S."/>
            <person name="Wolfe K.H."/>
            <person name="Lopes M.R."/>
            <person name="Hittinger C.T."/>
            <person name="Goeker M."/>
            <person name="Salamov A.A."/>
            <person name="Wisecaver J.H."/>
            <person name="Long T.M."/>
            <person name="Calvey C.H."/>
            <person name="Aerts A.L."/>
            <person name="Barry K.W."/>
            <person name="Choi C."/>
            <person name="Clum A."/>
            <person name="Coughlan A.Y."/>
            <person name="Deshpande S."/>
            <person name="Douglass A.P."/>
            <person name="Hanson S.J."/>
            <person name="Klenk H.-P."/>
            <person name="LaButti K.M."/>
            <person name="Lapidus A."/>
            <person name="Lindquist E.A."/>
            <person name="Lipzen A.M."/>
            <person name="Meier-Kolthoff J.P."/>
            <person name="Ohm R.A."/>
            <person name="Otillar R.P."/>
            <person name="Pangilinan J.L."/>
            <person name="Peng Y."/>
            <person name="Rokas A."/>
            <person name="Rosa C.A."/>
            <person name="Scheuner C."/>
            <person name="Sibirny A.A."/>
            <person name="Slot J.C."/>
            <person name="Stielow J.B."/>
            <person name="Sun H."/>
            <person name="Kurtzman C.P."/>
            <person name="Blackwell M."/>
            <person name="Grigoriev I.V."/>
            <person name="Jeffries T.W."/>
        </authorList>
    </citation>
    <scope>NUCLEOTIDE SEQUENCE [LARGE SCALE GENOMIC DNA]</scope>
    <source>
        <strain evidence="3">ATCC 58044 / CBS 1984 / NCYC 433 / NRRL Y-366-8</strain>
    </source>
</reference>
<evidence type="ECO:0000313" key="3">
    <source>
        <dbReference type="Proteomes" id="UP000094112"/>
    </source>
</evidence>
<dbReference type="RefSeq" id="XP_019040793.1">
    <property type="nucleotide sequence ID" value="XM_019184263.1"/>
</dbReference>
<dbReference type="AlphaFoldDB" id="A0A1E3P848"/>
<organism evidence="2 3">
    <name type="scientific">Wickerhamomyces anomalus (strain ATCC 58044 / CBS 1984 / NCYC 433 / NRRL Y-366-8)</name>
    <name type="common">Yeast</name>
    <name type="synonym">Hansenula anomala</name>
    <dbReference type="NCBI Taxonomy" id="683960"/>
    <lineage>
        <taxon>Eukaryota</taxon>
        <taxon>Fungi</taxon>
        <taxon>Dikarya</taxon>
        <taxon>Ascomycota</taxon>
        <taxon>Saccharomycotina</taxon>
        <taxon>Saccharomycetes</taxon>
        <taxon>Phaffomycetales</taxon>
        <taxon>Wickerhamomycetaceae</taxon>
        <taxon>Wickerhamomyces</taxon>
    </lineage>
</organism>
<feature type="region of interest" description="Disordered" evidence="1">
    <location>
        <begin position="241"/>
        <end position="334"/>
    </location>
</feature>
<dbReference type="STRING" id="683960.A0A1E3P848"/>
<dbReference type="GeneID" id="30201509"/>
<dbReference type="OrthoDB" id="4088889at2759"/>
<sequence>MEFLKSLWPNSSTNVITIPQHIEGELEDDLDLKVRALTYLFKRLDIENLPAFINDENGIYDLNGNSEDSYNEKLDTIYNKPEFERVLVTDEHRILVDWFKNRFRSICILSNSPPSGSHDMGKHFRFQVLKPDSTDEEYLKTLISSDIYIEHSIDPIMKTDILIEIIQNQKSLRPSYKKHFNKNDRANIILQYVRKLSEIVQVDRIYKATLLTKLEQYRVNTLGLIKEDQIIDPNVSTDSDFENGVKVFPGGGIRSRSRSPVRRYSNDKLTTPAPPPILSKPLTQLKMNSQLPPPSPSSMKLTPPSSPTKSIHTSSPRLRSRSSSPIKSLKKKQSMTILKMDKSLNKSQDSLNHEENLISKDDKALIYNQSEQAVLFRVDRERKLLRSS</sequence>
<feature type="compositionally biased region" description="Low complexity" evidence="1">
    <location>
        <begin position="314"/>
        <end position="327"/>
    </location>
</feature>
<feature type="compositionally biased region" description="Polar residues" evidence="1">
    <location>
        <begin position="281"/>
        <end position="290"/>
    </location>
</feature>
<evidence type="ECO:0000256" key="1">
    <source>
        <dbReference type="SAM" id="MobiDB-lite"/>
    </source>
</evidence>
<dbReference type="Proteomes" id="UP000094112">
    <property type="component" value="Unassembled WGS sequence"/>
</dbReference>
<dbReference type="InterPro" id="IPR035189">
    <property type="entry name" value="Std1/Mth1"/>
</dbReference>
<name>A0A1E3P848_WICAA</name>
<gene>
    <name evidence="2" type="ORF">WICANDRAFT_75796</name>
</gene>
<proteinExistence type="predicted"/>
<accession>A0A1E3P848</accession>
<dbReference type="Pfam" id="PF17235">
    <property type="entry name" value="STD1"/>
    <property type="match status" value="1"/>
</dbReference>
<keyword evidence="3" id="KW-1185">Reference proteome</keyword>